<feature type="region of interest" description="Disordered" evidence="1">
    <location>
        <begin position="354"/>
        <end position="379"/>
    </location>
</feature>
<dbReference type="PANTHER" id="PTHR30441">
    <property type="entry name" value="DUF748 DOMAIN-CONTAINING PROTEIN"/>
    <property type="match status" value="1"/>
</dbReference>
<dbReference type="EMBL" id="BSDR01000001">
    <property type="protein sequence ID" value="GLI33307.1"/>
    <property type="molecule type" value="Genomic_DNA"/>
</dbReference>
<dbReference type="PANTHER" id="PTHR30441:SF8">
    <property type="entry name" value="DUF748 DOMAIN-CONTAINING PROTEIN"/>
    <property type="match status" value="1"/>
</dbReference>
<keyword evidence="2" id="KW-0812">Transmembrane</keyword>
<dbReference type="InterPro" id="IPR008023">
    <property type="entry name" value="DUF748"/>
</dbReference>
<gene>
    <name evidence="3" type="ORF">DAMNIGENAA_07400</name>
</gene>
<keyword evidence="4" id="KW-1185">Reference proteome</keyword>
<proteinExistence type="predicted"/>
<feature type="transmembrane region" description="Helical" evidence="2">
    <location>
        <begin position="29"/>
        <end position="51"/>
    </location>
</feature>
<protein>
    <recommendedName>
        <fullName evidence="5">DUF748 domain-containing protein</fullName>
    </recommendedName>
</protein>
<dbReference type="Pfam" id="PF05359">
    <property type="entry name" value="DUF748"/>
    <property type="match status" value="1"/>
</dbReference>
<name>A0A9W6CZR0_9BACT</name>
<evidence type="ECO:0000256" key="2">
    <source>
        <dbReference type="SAM" id="Phobius"/>
    </source>
</evidence>
<dbReference type="GO" id="GO:0005886">
    <property type="term" value="C:plasma membrane"/>
    <property type="evidence" value="ECO:0007669"/>
    <property type="project" value="TreeGrafter"/>
</dbReference>
<feature type="compositionally biased region" description="Low complexity" evidence="1">
    <location>
        <begin position="367"/>
        <end position="376"/>
    </location>
</feature>
<dbReference type="Proteomes" id="UP001144372">
    <property type="component" value="Unassembled WGS sequence"/>
</dbReference>
<dbReference type="AlphaFoldDB" id="A0A9W6CZR0"/>
<evidence type="ECO:0000313" key="4">
    <source>
        <dbReference type="Proteomes" id="UP001144372"/>
    </source>
</evidence>
<comment type="caution">
    <text evidence="3">The sequence shown here is derived from an EMBL/GenBank/DDBJ whole genome shotgun (WGS) entry which is preliminary data.</text>
</comment>
<accession>A0A9W6CZR0</accession>
<evidence type="ECO:0000256" key="1">
    <source>
        <dbReference type="SAM" id="MobiDB-lite"/>
    </source>
</evidence>
<keyword evidence="2" id="KW-1133">Transmembrane helix</keyword>
<reference evidence="3" key="1">
    <citation type="submission" date="2022-12" db="EMBL/GenBank/DDBJ databases">
        <title>Reference genome sequencing for broad-spectrum identification of bacterial and archaeal isolates by mass spectrometry.</title>
        <authorList>
            <person name="Sekiguchi Y."/>
            <person name="Tourlousse D.M."/>
        </authorList>
    </citation>
    <scope>NUCLEOTIDE SEQUENCE</scope>
    <source>
        <strain evidence="3">ASRB1</strain>
    </source>
</reference>
<organism evidence="3 4">
    <name type="scientific">Desulforhabdus amnigena</name>
    <dbReference type="NCBI Taxonomy" id="40218"/>
    <lineage>
        <taxon>Bacteria</taxon>
        <taxon>Pseudomonadati</taxon>
        <taxon>Thermodesulfobacteriota</taxon>
        <taxon>Syntrophobacteria</taxon>
        <taxon>Syntrophobacterales</taxon>
        <taxon>Syntrophobacteraceae</taxon>
        <taxon>Desulforhabdus</taxon>
    </lineage>
</organism>
<sequence length="1150" mass="128566">MLLKKIHIQSKTTQRVISIARGVLLSKSVLVFFALLFFYALVGFFLVPFVLERSIPDLAKKRINLQASLSEIRVNPFDLTLEATGVKIEDQEAKPLGEMRRLFVDLEWKSILHRSWVFHEISMDTPSINVMIEPDGTLNVNKMISGTQGAESSEQIILPPLLLENLSIKHARLNITDTRGVSPETFEVRSIDLQCNSLSTLSGSTGTYTLNAVLSGGEAVHGEGDISLAPLKSKGKVNFEKIETATLWPFMREHFNMHPPRGQIDMIGSYLVDGSKTPSRLEISDLQIELSNASFQLMDAEKPFMALKKVQVSGTRFDLSAHTVDVGKVSFQSGSLALLTDAGGNLNLQHLIKSLPGPNDKKKPASARKSSSLSPAGAPRPWRFRFNDIEIQNLGLMYRDKSRKPSVHAQIADTQVQCGAEIETGGKETNVFLHGLKVFLKEVQGGSLDDRDSSLRMEKVHLEGGEFELARKSFTALRIGIEGGSVEVFRDKEGNINWTRFLTSKEKAITERDVEKAAKEESQWRFASEAITLSRFAINFSDHSVQPHHAQLNLEGLSLKLTNVSPKDTMDFELTFKMRQGGDFACRGNFNPAVPSFQTSIQVLGLAMVPFQPYLNSFVKLKIQNGNISTQGTLNYKGSQNEPDLKYQGQIQSENLLLMESDSGAPFFGWEELKSSDLRLMINPDSLEIGELKLSKPFGKLVIEPNRTVNVTRMFRQSKTSDETKSSESMVSSKEKDRSFAVRVNTLRIVNGILDFADLSLKPQFASKIHQLNGVISGLSSTRQSRAQVLLDGNVDKYGMARIDGKINLFDPKQFTDIRMIFRNVEMTRLTPYSGKFAGRKINSGKLSLDLNYKIKESKLLGDNKIIVDQLVLGQRVESPDAVNLPLDFAVALLQDSNGRINIGLPIRGDLNDPQFNYGHLLWKGILNLFNKIVTSPFRFLAGIFGGENDTLQTIAFEPGKNGLLPPEKEKLHNLSEALKNRPQLKLTVQGRYSSTDDGKALRSLSVHQALLASLNVKLESHEEPGPVDYADPRIQHALKKMFVEKLGELKFQEIEDSMTRHEHSRKMEEADKTRKDERLAMELYAKLMEIQNIPTSELKQLAESRAKSIVEELTEIGGISPNRITTRESEEREDREETSAKLELNIDVK</sequence>
<dbReference type="RefSeq" id="WP_281792320.1">
    <property type="nucleotide sequence ID" value="NZ_BSDR01000001.1"/>
</dbReference>
<feature type="region of interest" description="Disordered" evidence="1">
    <location>
        <begin position="1121"/>
        <end position="1150"/>
    </location>
</feature>
<evidence type="ECO:0000313" key="3">
    <source>
        <dbReference type="EMBL" id="GLI33307.1"/>
    </source>
</evidence>
<dbReference type="GO" id="GO:0090313">
    <property type="term" value="P:regulation of protein targeting to membrane"/>
    <property type="evidence" value="ECO:0007669"/>
    <property type="project" value="TreeGrafter"/>
</dbReference>
<dbReference type="InterPro" id="IPR052894">
    <property type="entry name" value="AsmA-related"/>
</dbReference>
<keyword evidence="2" id="KW-0472">Membrane</keyword>
<feature type="compositionally biased region" description="Basic and acidic residues" evidence="1">
    <location>
        <begin position="1126"/>
        <end position="1150"/>
    </location>
</feature>
<evidence type="ECO:0008006" key="5">
    <source>
        <dbReference type="Google" id="ProtNLM"/>
    </source>
</evidence>